<feature type="compositionally biased region" description="Low complexity" evidence="1">
    <location>
        <begin position="73"/>
        <end position="83"/>
    </location>
</feature>
<accession>R8BMM0</accession>
<dbReference type="PANTHER" id="PTHR36167:SF3">
    <property type="entry name" value="C2H2 FINGER DOMAIN TRANSCRIPTION FACTOR (EUROFUNG)-RELATED"/>
    <property type="match status" value="1"/>
</dbReference>
<feature type="compositionally biased region" description="Basic and acidic residues" evidence="1">
    <location>
        <begin position="8"/>
        <end position="39"/>
    </location>
</feature>
<dbReference type="eggNOG" id="ENOG502S48N">
    <property type="taxonomic scope" value="Eukaryota"/>
</dbReference>
<sequence length="123" mass="13858">MQSHGQKRTPEEFKEIRKEWKARKKEEEAQRKAEEERQRQAAAAAAQNGGPDGQPGPDQPPTSYPGSRPVQLPPIAYQQQTQYPAPPGSGQPLPEYGANYMHPNYQPASPYGQPNQQMYSQRQ</sequence>
<keyword evidence="3" id="KW-1185">Reference proteome</keyword>
<dbReference type="Proteomes" id="UP000014074">
    <property type="component" value="Unassembled WGS sequence"/>
</dbReference>
<dbReference type="AlphaFoldDB" id="R8BMM0"/>
<organism evidence="2 3">
    <name type="scientific">Phaeoacremonium minimum (strain UCR-PA7)</name>
    <name type="common">Esca disease fungus</name>
    <name type="synonym">Togninia minima</name>
    <dbReference type="NCBI Taxonomy" id="1286976"/>
    <lineage>
        <taxon>Eukaryota</taxon>
        <taxon>Fungi</taxon>
        <taxon>Dikarya</taxon>
        <taxon>Ascomycota</taxon>
        <taxon>Pezizomycotina</taxon>
        <taxon>Sordariomycetes</taxon>
        <taxon>Sordariomycetidae</taxon>
        <taxon>Togniniales</taxon>
        <taxon>Togniniaceae</taxon>
        <taxon>Phaeoacremonium</taxon>
    </lineage>
</organism>
<evidence type="ECO:0000313" key="3">
    <source>
        <dbReference type="Proteomes" id="UP000014074"/>
    </source>
</evidence>
<dbReference type="GO" id="GO:0006355">
    <property type="term" value="P:regulation of DNA-templated transcription"/>
    <property type="evidence" value="ECO:0007669"/>
    <property type="project" value="InterPro"/>
</dbReference>
<feature type="compositionally biased region" description="Low complexity" evidence="1">
    <location>
        <begin position="40"/>
        <end position="49"/>
    </location>
</feature>
<evidence type="ECO:0000313" key="2">
    <source>
        <dbReference type="EMBL" id="EOO00643.1"/>
    </source>
</evidence>
<dbReference type="InterPro" id="IPR039327">
    <property type="entry name" value="CON7-like"/>
</dbReference>
<protein>
    <submittedName>
        <fullName evidence="2">Putative transcriptional regulator protein</fullName>
    </submittedName>
</protein>
<dbReference type="KEGG" id="tmn:UCRPA7_3862"/>
<dbReference type="GeneID" id="19324253"/>
<name>R8BMM0_PHAM7</name>
<dbReference type="PANTHER" id="PTHR36167">
    <property type="entry name" value="C2H2 FINGER DOMAIN TRANSCRIPTION FACTOR (EUROFUNG)-RELATED"/>
    <property type="match status" value="1"/>
</dbReference>
<dbReference type="RefSeq" id="XP_007914618.1">
    <property type="nucleotide sequence ID" value="XM_007916427.1"/>
</dbReference>
<dbReference type="OrthoDB" id="5227597at2759"/>
<dbReference type="HOGENOM" id="CLU_110311_0_0_1"/>
<proteinExistence type="predicted"/>
<reference evidence="3" key="1">
    <citation type="journal article" date="2013" name="Genome Announc.">
        <title>Draft genome sequence of the ascomycete Phaeoacremonium aleophilum strain UCR-PA7, a causal agent of the esca disease complex in grapevines.</title>
        <authorList>
            <person name="Blanco-Ulate B."/>
            <person name="Rolshausen P."/>
            <person name="Cantu D."/>
        </authorList>
    </citation>
    <scope>NUCLEOTIDE SEQUENCE [LARGE SCALE GENOMIC DNA]</scope>
    <source>
        <strain evidence="3">UCR-PA7</strain>
    </source>
</reference>
<feature type="region of interest" description="Disordered" evidence="1">
    <location>
        <begin position="1"/>
        <end position="123"/>
    </location>
</feature>
<gene>
    <name evidence="2" type="ORF">UCRPA7_3862</name>
</gene>
<dbReference type="EMBL" id="KB933063">
    <property type="protein sequence ID" value="EOO00643.1"/>
    <property type="molecule type" value="Genomic_DNA"/>
</dbReference>
<feature type="compositionally biased region" description="Polar residues" evidence="1">
    <location>
        <begin position="112"/>
        <end position="123"/>
    </location>
</feature>
<evidence type="ECO:0000256" key="1">
    <source>
        <dbReference type="SAM" id="MobiDB-lite"/>
    </source>
</evidence>